<gene>
    <name evidence="4" type="ORF">I8J29_09460</name>
</gene>
<dbReference type="RefSeq" id="WP_208847365.1">
    <property type="nucleotide sequence ID" value="NZ_JAGGDJ010000004.1"/>
</dbReference>
<accession>A0ABS3W7Y1</accession>
<dbReference type="EMBL" id="JAGGDJ010000004">
    <property type="protein sequence ID" value="MBO7744421.1"/>
    <property type="molecule type" value="Genomic_DNA"/>
</dbReference>
<proteinExistence type="predicted"/>
<dbReference type="SUPFAM" id="SSF53850">
    <property type="entry name" value="Periplasmic binding protein-like II"/>
    <property type="match status" value="1"/>
</dbReference>
<organism evidence="4 5">
    <name type="scientific">Paenibacillus artemisiicola</name>
    <dbReference type="NCBI Taxonomy" id="1172618"/>
    <lineage>
        <taxon>Bacteria</taxon>
        <taxon>Bacillati</taxon>
        <taxon>Bacillota</taxon>
        <taxon>Bacilli</taxon>
        <taxon>Bacillales</taxon>
        <taxon>Paenibacillaceae</taxon>
        <taxon>Paenibacillus</taxon>
    </lineage>
</organism>
<dbReference type="CDD" id="cd08509">
    <property type="entry name" value="PBP2_TmCBP_oligosaccharides_like"/>
    <property type="match status" value="1"/>
</dbReference>
<feature type="region of interest" description="Disordered" evidence="1">
    <location>
        <begin position="29"/>
        <end position="68"/>
    </location>
</feature>
<evidence type="ECO:0000313" key="4">
    <source>
        <dbReference type="EMBL" id="MBO7744421.1"/>
    </source>
</evidence>
<dbReference type="InterPro" id="IPR039424">
    <property type="entry name" value="SBP_5"/>
</dbReference>
<protein>
    <submittedName>
        <fullName evidence="4">ABC transporter substrate-binding protein</fullName>
    </submittedName>
</protein>
<comment type="caution">
    <text evidence="4">The sequence shown here is derived from an EMBL/GenBank/DDBJ whole genome shotgun (WGS) entry which is preliminary data.</text>
</comment>
<sequence length="664" mass="74792">MLKLKRFSVLLMTIALIMTTACTNNNNSATNANKGGNIADTGDGNPAKDADKGSDTGKGSGKMTDVGTPRSETLIVDILGGRSPDSDRFNPYVPGAVAMDAGVHQLMYSNLWEIDTQKGTQIPDLAATFPEATDATNTKFTFKLQEGLAWSDGQPFTAQDVEFTANMIAKSKELGYNGYFTSLVKSMKAVDDYTIEVETVKPETRLAQKLGVVIWGTSFRVMPKHIWEKEDPATFKFSDPIGVGPYKLKDRDPQGNWFLWEKREDWQKSDIGKLVGEPGPKYILFKFFGPEEKRIIAMIQHDMDILQDITPESWDVLRQKNKYAQAWYSDFPYATMDDPCERGMSFNTAKEPYNNPDVRWALALMTDIKNVSMATFGGMLRVSPIQLPPIKVLQDTYHKPMLDWLRSFELADGYKPFDDSYAAGIVDMLKQQGVEGLPTEQSAVVDTFGVGWWKFDPVEAAKLLEKNGFKKDGDKWLMPDGKAWKMTINAPANFEVQSMRLAFAVADTWRKQGIDVNVQQMEGASFWDSESTGAFEVGSYWPACGLLPDTTANMTGWHEKYIVPVGEQAPGNRNRWANDRVSQLLDELDGLQSDDPKVVQDITEINKEFVKGIPFLPMFGTSKFVPVDTYYWEGFQSSKNAFEGPWWWWSEFKYYTPHLKPTGR</sequence>
<dbReference type="PANTHER" id="PTHR30290">
    <property type="entry name" value="PERIPLASMIC BINDING COMPONENT OF ABC TRANSPORTER"/>
    <property type="match status" value="1"/>
</dbReference>
<evidence type="ECO:0000313" key="5">
    <source>
        <dbReference type="Proteomes" id="UP000670947"/>
    </source>
</evidence>
<evidence type="ECO:0000259" key="3">
    <source>
        <dbReference type="Pfam" id="PF00496"/>
    </source>
</evidence>
<reference evidence="4 5" key="1">
    <citation type="submission" date="2021-03" db="EMBL/GenBank/DDBJ databases">
        <title>Paenibacillus artemisicola MWE-103 whole genome sequence.</title>
        <authorList>
            <person name="Ham Y.J."/>
        </authorList>
    </citation>
    <scope>NUCLEOTIDE SEQUENCE [LARGE SCALE GENOMIC DNA]</scope>
    <source>
        <strain evidence="4 5">MWE-103</strain>
    </source>
</reference>
<dbReference type="Gene3D" id="3.10.105.10">
    <property type="entry name" value="Dipeptide-binding Protein, Domain 3"/>
    <property type="match status" value="1"/>
</dbReference>
<evidence type="ECO:0000256" key="1">
    <source>
        <dbReference type="SAM" id="MobiDB-lite"/>
    </source>
</evidence>
<dbReference type="InterPro" id="IPR000914">
    <property type="entry name" value="SBP_5_dom"/>
</dbReference>
<dbReference type="Gene3D" id="3.90.76.10">
    <property type="entry name" value="Dipeptide-binding Protein, Domain 1"/>
    <property type="match status" value="1"/>
</dbReference>
<dbReference type="PANTHER" id="PTHR30290:SF65">
    <property type="entry name" value="MONOACYL PHOSPHATIDYLINOSITOL TETRAMANNOSIDE-BINDING PROTEIN LPQW-RELATED"/>
    <property type="match status" value="1"/>
</dbReference>
<feature type="signal peptide" evidence="2">
    <location>
        <begin position="1"/>
        <end position="23"/>
    </location>
</feature>
<dbReference type="Proteomes" id="UP000670947">
    <property type="component" value="Unassembled WGS sequence"/>
</dbReference>
<feature type="domain" description="Solute-binding protein family 5" evidence="3">
    <location>
        <begin position="122"/>
        <end position="538"/>
    </location>
</feature>
<dbReference type="Pfam" id="PF00496">
    <property type="entry name" value="SBP_bac_5"/>
    <property type="match status" value="1"/>
</dbReference>
<dbReference type="PIRSF" id="PIRSF002741">
    <property type="entry name" value="MppA"/>
    <property type="match status" value="1"/>
</dbReference>
<dbReference type="PROSITE" id="PS51257">
    <property type="entry name" value="PROKAR_LIPOPROTEIN"/>
    <property type="match status" value="1"/>
</dbReference>
<dbReference type="Gene3D" id="3.40.190.10">
    <property type="entry name" value="Periplasmic binding protein-like II"/>
    <property type="match status" value="1"/>
</dbReference>
<feature type="compositionally biased region" description="Basic and acidic residues" evidence="1">
    <location>
        <begin position="46"/>
        <end position="55"/>
    </location>
</feature>
<name>A0ABS3W7Y1_9BACL</name>
<keyword evidence="5" id="KW-1185">Reference proteome</keyword>
<evidence type="ECO:0000256" key="2">
    <source>
        <dbReference type="SAM" id="SignalP"/>
    </source>
</evidence>
<dbReference type="InterPro" id="IPR030678">
    <property type="entry name" value="Peptide/Ni-bd"/>
</dbReference>
<feature type="chain" id="PRO_5045560810" evidence="2">
    <location>
        <begin position="24"/>
        <end position="664"/>
    </location>
</feature>
<keyword evidence="2" id="KW-0732">Signal</keyword>